<sequence length="238" mass="27989">MNLWRWLIERFLYRWRSSFHRESILEASGHQRITCAQYKAMMNCIFYLERRCQVFGLFLFGGNVALVKRIFQKIKSGEDQLYDYLCSKDAPRECAVALRRFIINSKLQILPSRCLNILGGNISDVPPRIVALDMLNLLKSEYDGPRFLFAKYYLHLMRTLTQQGYLRPREMQSIYTPFLAMPSLFRSDTPENRANTLSKATVLLEMLLLVELLEDNEALEHEIHSTLASYRCYQPKKQ</sequence>
<evidence type="ECO:0000313" key="1">
    <source>
        <dbReference type="EnsemblMetazoa" id="AALB001126-PA"/>
    </source>
</evidence>
<organism evidence="1 2">
    <name type="scientific">Anopheles albimanus</name>
    <name type="common">New world malaria mosquito</name>
    <dbReference type="NCBI Taxonomy" id="7167"/>
    <lineage>
        <taxon>Eukaryota</taxon>
        <taxon>Metazoa</taxon>
        <taxon>Ecdysozoa</taxon>
        <taxon>Arthropoda</taxon>
        <taxon>Hexapoda</taxon>
        <taxon>Insecta</taxon>
        <taxon>Pterygota</taxon>
        <taxon>Neoptera</taxon>
        <taxon>Endopterygota</taxon>
        <taxon>Diptera</taxon>
        <taxon>Nematocera</taxon>
        <taxon>Culicoidea</taxon>
        <taxon>Culicidae</taxon>
        <taxon>Anophelinae</taxon>
        <taxon>Anopheles</taxon>
    </lineage>
</organism>
<accession>A0A8W7JBQ0</accession>
<dbReference type="SUPFAM" id="SSF48350">
    <property type="entry name" value="GTPase activation domain, GAP"/>
    <property type="match status" value="1"/>
</dbReference>
<dbReference type="EnsemblMetazoa" id="AALB001126-RA">
    <property type="protein sequence ID" value="AALB001126-PA"/>
    <property type="gene ID" value="AALB001126"/>
</dbReference>
<proteinExistence type="predicted"/>
<evidence type="ECO:0000313" key="2">
    <source>
        <dbReference type="Proteomes" id="UP000069272"/>
    </source>
</evidence>
<dbReference type="Proteomes" id="UP000069272">
    <property type="component" value="Chromosome 2L"/>
</dbReference>
<reference evidence="1 2" key="1">
    <citation type="journal article" date="2017" name="G3 (Bethesda)">
        <title>The Physical Genome Mapping of Anopheles albimanus Corrected Scaffold Misassemblies and Identified Interarm Rearrangements in Genus Anopheles.</title>
        <authorList>
            <person name="Artemov G.N."/>
            <person name="Peery A.N."/>
            <person name="Jiang X."/>
            <person name="Tu Z."/>
            <person name="Stegniy V.N."/>
            <person name="Sharakhova M.V."/>
            <person name="Sharakhov I.V."/>
        </authorList>
    </citation>
    <scope>NUCLEOTIDE SEQUENCE [LARGE SCALE GENOMIC DNA]</scope>
    <source>
        <strain evidence="1 2">ALBI9_A</strain>
    </source>
</reference>
<name>A0A8W7JBQ0_ANOAL</name>
<dbReference type="InterPro" id="IPR008936">
    <property type="entry name" value="Rho_GTPase_activation_prot"/>
</dbReference>
<protein>
    <submittedName>
        <fullName evidence="1">Uncharacterized protein</fullName>
    </submittedName>
</protein>
<dbReference type="AlphaFoldDB" id="A0A8W7JBQ0"/>
<keyword evidence="2" id="KW-1185">Reference proteome</keyword>
<reference evidence="1" key="2">
    <citation type="submission" date="2022-08" db="UniProtKB">
        <authorList>
            <consortium name="EnsemblMetazoa"/>
        </authorList>
    </citation>
    <scope>IDENTIFICATION</scope>
    <source>
        <strain evidence="1">STECLA/ALBI9_A</strain>
    </source>
</reference>